<accession>A0ACC3MJB9</accession>
<proteinExistence type="predicted"/>
<dbReference type="Proteomes" id="UP001281147">
    <property type="component" value="Unassembled WGS sequence"/>
</dbReference>
<keyword evidence="2" id="KW-1185">Reference proteome</keyword>
<evidence type="ECO:0000313" key="2">
    <source>
        <dbReference type="Proteomes" id="UP001281147"/>
    </source>
</evidence>
<dbReference type="EMBL" id="JAUTXU010000233">
    <property type="protein sequence ID" value="KAK3696996.1"/>
    <property type="molecule type" value="Genomic_DNA"/>
</dbReference>
<organism evidence="1 2">
    <name type="scientific">Vermiconidia calcicola</name>
    <dbReference type="NCBI Taxonomy" id="1690605"/>
    <lineage>
        <taxon>Eukaryota</taxon>
        <taxon>Fungi</taxon>
        <taxon>Dikarya</taxon>
        <taxon>Ascomycota</taxon>
        <taxon>Pezizomycotina</taxon>
        <taxon>Dothideomycetes</taxon>
        <taxon>Dothideomycetidae</taxon>
        <taxon>Mycosphaerellales</taxon>
        <taxon>Extremaceae</taxon>
        <taxon>Vermiconidia</taxon>
    </lineage>
</organism>
<gene>
    <name evidence="1" type="ORF">LTR37_017703</name>
</gene>
<protein>
    <submittedName>
        <fullName evidence="1">Uncharacterized protein</fullName>
    </submittedName>
</protein>
<sequence>MPRFDVRDRLDGIKVPALILVGRHDYITPVAQGEEVSKGIPGASSRFSSTLDKPGI</sequence>
<comment type="caution">
    <text evidence="1">The sequence shown here is derived from an EMBL/GenBank/DDBJ whole genome shotgun (WGS) entry which is preliminary data.</text>
</comment>
<reference evidence="1" key="1">
    <citation type="submission" date="2023-07" db="EMBL/GenBank/DDBJ databases">
        <title>Black Yeasts Isolated from many extreme environments.</title>
        <authorList>
            <person name="Coleine C."/>
            <person name="Stajich J.E."/>
            <person name="Selbmann L."/>
        </authorList>
    </citation>
    <scope>NUCLEOTIDE SEQUENCE</scope>
    <source>
        <strain evidence="1">CCFEE 5714</strain>
    </source>
</reference>
<name>A0ACC3MJB9_9PEZI</name>
<evidence type="ECO:0000313" key="1">
    <source>
        <dbReference type="EMBL" id="KAK3696996.1"/>
    </source>
</evidence>